<reference evidence="1 2" key="1">
    <citation type="submission" date="2014-04" db="EMBL/GenBank/DDBJ databases">
        <authorList>
            <consortium name="DOE Joint Genome Institute"/>
            <person name="Kuo A."/>
            <person name="Girlanda M."/>
            <person name="Perotto S."/>
            <person name="Kohler A."/>
            <person name="Nagy L.G."/>
            <person name="Floudas D."/>
            <person name="Copeland A."/>
            <person name="Barry K.W."/>
            <person name="Cichocki N."/>
            <person name="Veneault-Fourrey C."/>
            <person name="LaButti K."/>
            <person name="Lindquist E.A."/>
            <person name="Lipzen A."/>
            <person name="Lundell T."/>
            <person name="Morin E."/>
            <person name="Murat C."/>
            <person name="Sun H."/>
            <person name="Tunlid A."/>
            <person name="Henrissat B."/>
            <person name="Grigoriev I.V."/>
            <person name="Hibbett D.S."/>
            <person name="Martin F."/>
            <person name="Nordberg H.P."/>
            <person name="Cantor M.N."/>
            <person name="Hua S.X."/>
        </authorList>
    </citation>
    <scope>NUCLEOTIDE SEQUENCE [LARGE SCALE GENOMIC DNA]</scope>
    <source>
        <strain evidence="1 2">MUT 4182</strain>
    </source>
</reference>
<dbReference type="InterPro" id="IPR032675">
    <property type="entry name" value="LRR_dom_sf"/>
</dbReference>
<evidence type="ECO:0008006" key="3">
    <source>
        <dbReference type="Google" id="ProtNLM"/>
    </source>
</evidence>
<dbReference type="Gene3D" id="3.80.10.10">
    <property type="entry name" value="Ribonuclease Inhibitor"/>
    <property type="match status" value="1"/>
</dbReference>
<accession>A0A0C3Q6C6</accession>
<dbReference type="EMBL" id="KN823228">
    <property type="protein sequence ID" value="KIO19321.1"/>
    <property type="molecule type" value="Genomic_DNA"/>
</dbReference>
<reference evidence="2" key="2">
    <citation type="submission" date="2015-01" db="EMBL/GenBank/DDBJ databases">
        <title>Evolutionary Origins and Diversification of the Mycorrhizal Mutualists.</title>
        <authorList>
            <consortium name="DOE Joint Genome Institute"/>
            <consortium name="Mycorrhizal Genomics Consortium"/>
            <person name="Kohler A."/>
            <person name="Kuo A."/>
            <person name="Nagy L.G."/>
            <person name="Floudas D."/>
            <person name="Copeland A."/>
            <person name="Barry K.W."/>
            <person name="Cichocki N."/>
            <person name="Veneault-Fourrey C."/>
            <person name="LaButti K."/>
            <person name="Lindquist E.A."/>
            <person name="Lipzen A."/>
            <person name="Lundell T."/>
            <person name="Morin E."/>
            <person name="Murat C."/>
            <person name="Riley R."/>
            <person name="Ohm R."/>
            <person name="Sun H."/>
            <person name="Tunlid A."/>
            <person name="Henrissat B."/>
            <person name="Grigoriev I.V."/>
            <person name="Hibbett D.S."/>
            <person name="Martin F."/>
        </authorList>
    </citation>
    <scope>NUCLEOTIDE SEQUENCE [LARGE SCALE GENOMIC DNA]</scope>
    <source>
        <strain evidence="2">MUT 4182</strain>
    </source>
</reference>
<dbReference type="Proteomes" id="UP000054248">
    <property type="component" value="Unassembled WGS sequence"/>
</dbReference>
<protein>
    <recommendedName>
        <fullName evidence="3">F-box domain-containing protein</fullName>
    </recommendedName>
</protein>
<dbReference type="AlphaFoldDB" id="A0A0C3Q6C6"/>
<evidence type="ECO:0000313" key="1">
    <source>
        <dbReference type="EMBL" id="KIO19321.1"/>
    </source>
</evidence>
<dbReference type="HOGENOM" id="CLU_1180955_0_0_1"/>
<name>A0A0C3Q6C6_9AGAM</name>
<proteinExistence type="predicted"/>
<evidence type="ECO:0000313" key="2">
    <source>
        <dbReference type="Proteomes" id="UP000054248"/>
    </source>
</evidence>
<sequence>MVISNLRAILQSQPQLEFLSLTSCHVKADLLNSILAADVPNLNHFKGPTRFAEVFLNAAPKLSKLDLAFGFEGPGLAYAPLGETWNGHKIRGLTISVDLNNVSNWDDFGSFLARFTNTESLNIMSKGWFHVHPLQFYLDGISLHLRLLTLLRKLEIRGLRTTNPNDLDRTVKDLLTFKKYCPSLERFIDTEDRLWVYTPSFEDSDGRSFHAKLECKLESEWFIHFSDRLTLEWDA</sequence>
<organism evidence="1 2">
    <name type="scientific">Tulasnella calospora MUT 4182</name>
    <dbReference type="NCBI Taxonomy" id="1051891"/>
    <lineage>
        <taxon>Eukaryota</taxon>
        <taxon>Fungi</taxon>
        <taxon>Dikarya</taxon>
        <taxon>Basidiomycota</taxon>
        <taxon>Agaricomycotina</taxon>
        <taxon>Agaricomycetes</taxon>
        <taxon>Cantharellales</taxon>
        <taxon>Tulasnellaceae</taxon>
        <taxon>Tulasnella</taxon>
    </lineage>
</organism>
<keyword evidence="2" id="KW-1185">Reference proteome</keyword>
<dbReference type="OrthoDB" id="3293067at2759"/>
<gene>
    <name evidence="1" type="ORF">M407DRAFT_148540</name>
</gene>